<dbReference type="GO" id="GO:0043190">
    <property type="term" value="C:ATP-binding cassette (ABC) transporter complex"/>
    <property type="evidence" value="ECO:0007669"/>
    <property type="project" value="InterPro"/>
</dbReference>
<sequence length="603" mass="65570">MGAEGQAGPLQRGGEPGGLRPARARGARARRRDRRDGTCRGRLFLGAPRPLRLPSLRPAGREDARLPGRLGLPARARLHPARLDVSRFELTRRHALALTAAGALASCARRSAADAPEGLLRVAIANEPDSLDPLKGQFASSALLYKQLHAPLTEYSPTGGLAPGLADGWRSRDGQVWTFRLNPGLVWSDGTPLTAQDVVWTARRAVDPRTGFADLGDFFAVENAKAALAGEAAPETIGVEAPDLHTVIFRLDQPVGLFPVFMREFYPLPRHAVEANPDRWTRAENWVGAGPYVLESQSALSYRLVRNPSFHAASSVSIPAVRVEVVEDAATRTRLFRAGDLDLADQPPPEQIGFLKEQIGERMKSFEAPILSYLKINHARPALADVRVRQALSLAIDRAFLADQFFDGEASPTETVIPSEAPAAPADLDTARTLLAAAGYESGTPLRLSLRTTSGGRERLAVAIADDLSRIGVEIELLATYPVDMFQAVDAGEFDLALSRFDRGLKSDPNFMLQPFGPEGSADDGGWRGPVREAFDALMNQARATINAEMRSTLYHEAERLLLAQQAIIPLLHERAFWMVSDRVTGVRGEVQPMLWRDLGLAG</sequence>
<dbReference type="GO" id="GO:0015833">
    <property type="term" value="P:peptide transport"/>
    <property type="evidence" value="ECO:0007669"/>
    <property type="project" value="TreeGrafter"/>
</dbReference>
<dbReference type="CDD" id="cd08504">
    <property type="entry name" value="PBP2_OppA"/>
    <property type="match status" value="1"/>
</dbReference>
<dbReference type="Proteomes" id="UP000308054">
    <property type="component" value="Unassembled WGS sequence"/>
</dbReference>
<evidence type="ECO:0000256" key="5">
    <source>
        <dbReference type="SAM" id="MobiDB-lite"/>
    </source>
</evidence>
<dbReference type="Pfam" id="PF00496">
    <property type="entry name" value="SBP_bac_5"/>
    <property type="match status" value="1"/>
</dbReference>
<evidence type="ECO:0000256" key="1">
    <source>
        <dbReference type="ARBA" id="ARBA00004418"/>
    </source>
</evidence>
<comment type="subcellular location">
    <subcellularLocation>
        <location evidence="1">Periplasm</location>
    </subcellularLocation>
</comment>
<dbReference type="PIRSF" id="PIRSF002741">
    <property type="entry name" value="MppA"/>
    <property type="match status" value="1"/>
</dbReference>
<dbReference type="InterPro" id="IPR000914">
    <property type="entry name" value="SBP_5_dom"/>
</dbReference>
<dbReference type="PANTHER" id="PTHR30290">
    <property type="entry name" value="PERIPLASMIC BINDING COMPONENT OF ABC TRANSPORTER"/>
    <property type="match status" value="1"/>
</dbReference>
<feature type="region of interest" description="Disordered" evidence="5">
    <location>
        <begin position="1"/>
        <end position="37"/>
    </location>
</feature>
<evidence type="ECO:0000256" key="4">
    <source>
        <dbReference type="ARBA" id="ARBA00022729"/>
    </source>
</evidence>
<dbReference type="AlphaFoldDB" id="A0A4S2GYP1"/>
<keyword evidence="4" id="KW-0732">Signal</keyword>
<dbReference type="SUPFAM" id="SSF53850">
    <property type="entry name" value="Periplasmic binding protein-like II"/>
    <property type="match status" value="1"/>
</dbReference>
<keyword evidence="8" id="KW-1185">Reference proteome</keyword>
<feature type="domain" description="Solute-binding protein family 5" evidence="6">
    <location>
        <begin position="161"/>
        <end position="520"/>
    </location>
</feature>
<evidence type="ECO:0000256" key="2">
    <source>
        <dbReference type="ARBA" id="ARBA00005695"/>
    </source>
</evidence>
<reference evidence="7 8" key="1">
    <citation type="journal article" date="2017" name="Int. J. Syst. Evol. Microbiol.">
        <title>Marinicauda algicola sp. nov., isolated from a marine red alga Rhodosorus marinus.</title>
        <authorList>
            <person name="Jeong S.E."/>
            <person name="Jeon S.H."/>
            <person name="Chun B.H."/>
            <person name="Kim D.W."/>
            <person name="Jeon C.O."/>
        </authorList>
    </citation>
    <scope>NUCLEOTIDE SEQUENCE [LARGE SCALE GENOMIC DNA]</scope>
    <source>
        <strain evidence="7 8">JCM 31718</strain>
    </source>
</reference>
<dbReference type="Gene3D" id="3.10.105.10">
    <property type="entry name" value="Dipeptide-binding Protein, Domain 3"/>
    <property type="match status" value="1"/>
</dbReference>
<keyword evidence="3" id="KW-0813">Transport</keyword>
<comment type="caution">
    <text evidence="7">The sequence shown here is derived from an EMBL/GenBank/DDBJ whole genome shotgun (WGS) entry which is preliminary data.</text>
</comment>
<accession>A0A4S2GYP1</accession>
<dbReference type="GO" id="GO:1904680">
    <property type="term" value="F:peptide transmembrane transporter activity"/>
    <property type="evidence" value="ECO:0007669"/>
    <property type="project" value="TreeGrafter"/>
</dbReference>
<evidence type="ECO:0000256" key="3">
    <source>
        <dbReference type="ARBA" id="ARBA00022448"/>
    </source>
</evidence>
<name>A0A4S2GYP1_9PROT</name>
<dbReference type="PANTHER" id="PTHR30290:SF10">
    <property type="entry name" value="PERIPLASMIC OLIGOPEPTIDE-BINDING PROTEIN-RELATED"/>
    <property type="match status" value="1"/>
</dbReference>
<dbReference type="EMBL" id="SRXW01000003">
    <property type="protein sequence ID" value="TGY88350.1"/>
    <property type="molecule type" value="Genomic_DNA"/>
</dbReference>
<dbReference type="GO" id="GO:0030288">
    <property type="term" value="C:outer membrane-bounded periplasmic space"/>
    <property type="evidence" value="ECO:0007669"/>
    <property type="project" value="UniProtKB-ARBA"/>
</dbReference>
<dbReference type="InterPro" id="IPR039424">
    <property type="entry name" value="SBP_5"/>
</dbReference>
<organism evidence="7 8">
    <name type="scientific">Marinicauda algicola</name>
    <dbReference type="NCBI Taxonomy" id="2029849"/>
    <lineage>
        <taxon>Bacteria</taxon>
        <taxon>Pseudomonadati</taxon>
        <taxon>Pseudomonadota</taxon>
        <taxon>Alphaproteobacteria</taxon>
        <taxon>Maricaulales</taxon>
        <taxon>Maricaulaceae</taxon>
        <taxon>Marinicauda</taxon>
    </lineage>
</organism>
<dbReference type="Gene3D" id="3.40.190.10">
    <property type="entry name" value="Periplasmic binding protein-like II"/>
    <property type="match status" value="1"/>
</dbReference>
<evidence type="ECO:0000313" key="8">
    <source>
        <dbReference type="Proteomes" id="UP000308054"/>
    </source>
</evidence>
<comment type="similarity">
    <text evidence="2">Belongs to the bacterial solute-binding protein 5 family.</text>
</comment>
<evidence type="ECO:0000259" key="6">
    <source>
        <dbReference type="Pfam" id="PF00496"/>
    </source>
</evidence>
<evidence type="ECO:0000313" key="7">
    <source>
        <dbReference type="EMBL" id="TGY88350.1"/>
    </source>
</evidence>
<dbReference type="Gene3D" id="3.90.76.10">
    <property type="entry name" value="Dipeptide-binding Protein, Domain 1"/>
    <property type="match status" value="1"/>
</dbReference>
<protein>
    <submittedName>
        <fullName evidence="7">Peptide ABC transporter substrate-binding protein</fullName>
    </submittedName>
</protein>
<feature type="compositionally biased region" description="Basic residues" evidence="5">
    <location>
        <begin position="22"/>
        <end position="33"/>
    </location>
</feature>
<gene>
    <name evidence="7" type="ORF">E5163_11050</name>
</gene>
<dbReference type="InterPro" id="IPR030678">
    <property type="entry name" value="Peptide/Ni-bd"/>
</dbReference>
<proteinExistence type="inferred from homology"/>